<keyword evidence="4" id="KW-1185">Reference proteome</keyword>
<dbReference type="SUPFAM" id="SSF54001">
    <property type="entry name" value="Cysteine proteinases"/>
    <property type="match status" value="1"/>
</dbReference>
<dbReference type="EMBL" id="JMSZ01000015">
    <property type="protein sequence ID" value="KDE40992.1"/>
    <property type="molecule type" value="Genomic_DNA"/>
</dbReference>
<dbReference type="InterPro" id="IPR025403">
    <property type="entry name" value="TgpA-like_C"/>
</dbReference>
<evidence type="ECO:0000313" key="3">
    <source>
        <dbReference type="EMBL" id="KDE40992.1"/>
    </source>
</evidence>
<dbReference type="RefSeq" id="WP_051632510.1">
    <property type="nucleotide sequence ID" value="NZ_JMSZ01000015.1"/>
</dbReference>
<evidence type="ECO:0000259" key="2">
    <source>
        <dbReference type="SMART" id="SM00460"/>
    </source>
</evidence>
<proteinExistence type="predicted"/>
<sequence>MKQVSVKPVDKLSRSAVLWQLIACVAVVLPNVVWLPAWVLLLGAGCIAARVMIHTGRWSFPHWSLRLLLVVAAAAGLLVSFNRDASLNAMVALLTVGLALKLLEIYRRRDALVLLYVALFVAATVFLFEQSLLMAVYMCVAVLAVIAALVSVWQDPLREEMLRPLKLASRMLLPALPLMLVLFFLFPRIGPLWSVELDRSAARTGLSDSMAPGDISRLTRSDELAFRAVFEGEPPAPSLRYWRVLVLSAFDGRSWTVGSSSARGAEVLDVQGETLTYEIVQEPSRQRWLYALDVPLAAPPQAQLTMPRTLVSANEVSQRIQYSLTSAPAYQLATQLSQAERRAYTQLPSRGNPRSRELVSTWLNESQGDVVTLIDQILAYFHASFVYTLEPMALGEHSVDEFLFDTRQGFCEHFASATAFMLRAADIPARVVTGYQGGEWNTTQRYLTLRQYDAHAWVEVWIEGQGWQRLDPTAAVAPERIEMSADQLFSGQAGFLADSPLSARRLIRQGWLLQARMRYDALNFAWQRWVLNYHHQQQNLLQDWLGGITPWKMVLALLVPGALVLGWLAWRLLRWPQPQDPLQRHLQRLLQRVARQGFQRQPDETLNRFVARVAAHSPALAEILQPVAEAYEQLHYAPSTDAQARQRLLAAMRQAETRLKS</sequence>
<feature type="transmembrane region" description="Helical" evidence="1">
    <location>
        <begin position="134"/>
        <end position="153"/>
    </location>
</feature>
<protein>
    <submittedName>
        <fullName evidence="3">Transglutaminase-like enzyme, putative cysteine protease</fullName>
    </submittedName>
</protein>
<keyword evidence="3" id="KW-0378">Hydrolase</keyword>
<keyword evidence="1" id="KW-0812">Transmembrane</keyword>
<dbReference type="InterPro" id="IPR021878">
    <property type="entry name" value="TgpA_N"/>
</dbReference>
<evidence type="ECO:0000256" key="1">
    <source>
        <dbReference type="SAM" id="Phobius"/>
    </source>
</evidence>
<dbReference type="Pfam" id="PF13559">
    <property type="entry name" value="DUF4129"/>
    <property type="match status" value="1"/>
</dbReference>
<dbReference type="STRING" id="267850.ADINL_0641"/>
<dbReference type="Pfam" id="PF01841">
    <property type="entry name" value="Transglut_core"/>
    <property type="match status" value="1"/>
</dbReference>
<dbReference type="InterPro" id="IPR002931">
    <property type="entry name" value="Transglutaminase-like"/>
</dbReference>
<feature type="transmembrane region" description="Helical" evidence="1">
    <location>
        <begin position="165"/>
        <end position="186"/>
    </location>
</feature>
<dbReference type="InterPro" id="IPR052901">
    <property type="entry name" value="Bact_TGase-like"/>
</dbReference>
<dbReference type="OrthoDB" id="9804872at2"/>
<keyword evidence="3" id="KW-0645">Protease</keyword>
<dbReference type="GO" id="GO:0008233">
    <property type="term" value="F:peptidase activity"/>
    <property type="evidence" value="ECO:0007669"/>
    <property type="project" value="UniProtKB-KW"/>
</dbReference>
<feature type="transmembrane region" description="Helical" evidence="1">
    <location>
        <begin position="65"/>
        <end position="81"/>
    </location>
</feature>
<keyword evidence="1" id="KW-0472">Membrane</keyword>
<comment type="caution">
    <text evidence="3">The sequence shown here is derived from an EMBL/GenBank/DDBJ whole genome shotgun (WGS) entry which is preliminary data.</text>
</comment>
<dbReference type="Proteomes" id="UP000027318">
    <property type="component" value="Unassembled WGS sequence"/>
</dbReference>
<feature type="domain" description="Transglutaminase-like" evidence="2">
    <location>
        <begin position="403"/>
        <end position="474"/>
    </location>
</feature>
<feature type="transmembrane region" description="Helical" evidence="1">
    <location>
        <begin position="111"/>
        <end position="128"/>
    </location>
</feature>
<dbReference type="Gene3D" id="3.10.620.30">
    <property type="match status" value="1"/>
</dbReference>
<dbReference type="InterPro" id="IPR038765">
    <property type="entry name" value="Papain-like_cys_pep_sf"/>
</dbReference>
<dbReference type="Pfam" id="PF11992">
    <property type="entry name" value="TgpA_N"/>
    <property type="match status" value="1"/>
</dbReference>
<dbReference type="GO" id="GO:0006508">
    <property type="term" value="P:proteolysis"/>
    <property type="evidence" value="ECO:0007669"/>
    <property type="project" value="UniProtKB-KW"/>
</dbReference>
<name>A0A063Y9J9_9GAMM</name>
<organism evidence="3 4">
    <name type="scientific">Nitrincola lacisaponensis</name>
    <dbReference type="NCBI Taxonomy" id="267850"/>
    <lineage>
        <taxon>Bacteria</taxon>
        <taxon>Pseudomonadati</taxon>
        <taxon>Pseudomonadota</taxon>
        <taxon>Gammaproteobacteria</taxon>
        <taxon>Oceanospirillales</taxon>
        <taxon>Oceanospirillaceae</taxon>
        <taxon>Nitrincola</taxon>
    </lineage>
</organism>
<dbReference type="PANTHER" id="PTHR42736:SF1">
    <property type="entry name" value="PROTEIN-GLUTAMINE GAMMA-GLUTAMYLTRANSFERASE"/>
    <property type="match status" value="1"/>
</dbReference>
<gene>
    <name evidence="3" type="ORF">ADINL_0641</name>
</gene>
<accession>A0A063Y9J9</accession>
<reference evidence="3 4" key="1">
    <citation type="journal article" date="2005" name="Int. J. Syst. Evol. Microbiol.">
        <title>Nitrincola lacisaponensis gen. nov., sp. nov., a novel alkaliphilic bacterium isolated from an alkaline, saline lake.</title>
        <authorList>
            <person name="Dimitriu P.A."/>
            <person name="Shukla S.K."/>
            <person name="Conradt J."/>
            <person name="Marquez M.C."/>
            <person name="Ventosa A."/>
            <person name="Maglia A."/>
            <person name="Peyton B.M."/>
            <person name="Pinkart H.C."/>
            <person name="Mormile M.R."/>
        </authorList>
    </citation>
    <scope>NUCLEOTIDE SEQUENCE [LARGE SCALE GENOMIC DNA]</scope>
    <source>
        <strain evidence="3 4">4CA</strain>
    </source>
</reference>
<dbReference type="PATRIC" id="fig|267850.7.peg.635"/>
<dbReference type="PANTHER" id="PTHR42736">
    <property type="entry name" value="PROTEIN-GLUTAMINE GAMMA-GLUTAMYLTRANSFERASE"/>
    <property type="match status" value="1"/>
</dbReference>
<dbReference type="AlphaFoldDB" id="A0A063Y9J9"/>
<evidence type="ECO:0000313" key="4">
    <source>
        <dbReference type="Proteomes" id="UP000027318"/>
    </source>
</evidence>
<dbReference type="SMART" id="SM00460">
    <property type="entry name" value="TGc"/>
    <property type="match status" value="1"/>
</dbReference>
<keyword evidence="1" id="KW-1133">Transmembrane helix</keyword>